<evidence type="ECO:0000256" key="3">
    <source>
        <dbReference type="ARBA" id="ARBA00009000"/>
    </source>
</evidence>
<dbReference type="GO" id="GO:0003844">
    <property type="term" value="F:1,4-alpha-glucan branching enzyme activity"/>
    <property type="evidence" value="ECO:0007669"/>
    <property type="project" value="UniProtKB-EC"/>
</dbReference>
<dbReference type="InterPro" id="IPR006047">
    <property type="entry name" value="GH13_cat_dom"/>
</dbReference>
<sequence length="564" mass="62719">MSFSLKSWSSGSMTDAYAYFGCRLDSSGAVFRVWAPGAREACVTGSFCGWEDRRYPMEEISPGLFSCTVQGVAQYDTYKFVWTTPDGRRIFKSDPFAFHGETPPANASKAYALGDYPWNDVKWMARRKAQGPVNLYQLHAGSFRTYAGGEPLNYRKLGEELIPYLKKLGCTHAAFLSLLEHMDGDSAGEKTTGFFALTSRYGVPDDFRQAVDQLHQAEIGVIMDWNPAGFPVDDFGLSDFAGQPYWEAPGQEGDFRFFDFERPEVRSFLLSSACFLLDTFHLDGLRIPRAGEIAERPGGAAFLRKLNQTLRRKFPTVLTIGAGNGLGFSLRPDPEAAWSIFGMAAGTPGNLPAFREGSLLELDAGEVRQCSIIGRMPGSYDEKFARFRAGAACFRLMPGSKLSMMGNEFAQFSPWRPGQELDWVLLDYEMHRKCLTLLRNLNDFCRKNPAVRWEAKKSYEALPLPDGLCGYVRTDEAGNRIFVLSNFTGQAANRLTIGVDRRGKYAELFNTDEAQYGGEGRAAGVNFAKLKLADGKPYCIELDLPPFTTVYLYKAAGAKAPKRV</sequence>
<keyword evidence="6" id="KW-0808">Transferase</keyword>
<evidence type="ECO:0000256" key="7">
    <source>
        <dbReference type="ARBA" id="ARBA00023001"/>
    </source>
</evidence>
<dbReference type="SMART" id="SM00642">
    <property type="entry name" value="Aamy"/>
    <property type="match status" value="1"/>
</dbReference>
<keyword evidence="7" id="KW-0119">Carbohydrate metabolism</keyword>
<evidence type="ECO:0000313" key="10">
    <source>
        <dbReference type="Proteomes" id="UP000824002"/>
    </source>
</evidence>
<evidence type="ECO:0000256" key="6">
    <source>
        <dbReference type="ARBA" id="ARBA00022679"/>
    </source>
</evidence>
<dbReference type="AlphaFoldDB" id="A0A9D1FKV0"/>
<dbReference type="Gene3D" id="2.60.40.10">
    <property type="entry name" value="Immunoglobulins"/>
    <property type="match status" value="1"/>
</dbReference>
<dbReference type="InterPro" id="IPR006048">
    <property type="entry name" value="A-amylase/branching_C"/>
</dbReference>
<name>A0A9D1FKV0_9FIRM</name>
<protein>
    <recommendedName>
        <fullName evidence="4">1,4-alpha-glucan branching enzyme</fullName>
        <ecNumber evidence="4">2.4.1.18</ecNumber>
    </recommendedName>
</protein>
<dbReference type="InterPro" id="IPR037439">
    <property type="entry name" value="Branching_enzy"/>
</dbReference>
<reference evidence="9" key="2">
    <citation type="journal article" date="2021" name="PeerJ">
        <title>Extensive microbial diversity within the chicken gut microbiome revealed by metagenomics and culture.</title>
        <authorList>
            <person name="Gilroy R."/>
            <person name="Ravi A."/>
            <person name="Getino M."/>
            <person name="Pursley I."/>
            <person name="Horton D.L."/>
            <person name="Alikhan N.F."/>
            <person name="Baker D."/>
            <person name="Gharbi K."/>
            <person name="Hall N."/>
            <person name="Watson M."/>
            <person name="Adriaenssens E.M."/>
            <person name="Foster-Nyarko E."/>
            <person name="Jarju S."/>
            <person name="Secka A."/>
            <person name="Antonio M."/>
            <person name="Oren A."/>
            <person name="Chaudhuri R.R."/>
            <person name="La Ragione R."/>
            <person name="Hildebrand F."/>
            <person name="Pallen M.J."/>
        </authorList>
    </citation>
    <scope>NUCLEOTIDE SEQUENCE</scope>
    <source>
        <strain evidence="9">CHK199-13235</strain>
    </source>
</reference>
<dbReference type="GO" id="GO:0005978">
    <property type="term" value="P:glycogen biosynthetic process"/>
    <property type="evidence" value="ECO:0007669"/>
    <property type="project" value="InterPro"/>
</dbReference>
<evidence type="ECO:0000259" key="8">
    <source>
        <dbReference type="SMART" id="SM00642"/>
    </source>
</evidence>
<evidence type="ECO:0000313" key="9">
    <source>
        <dbReference type="EMBL" id="HIS75419.1"/>
    </source>
</evidence>
<comment type="similarity">
    <text evidence="3">Belongs to the glycosyl hydrolase 13 family. GlgB subfamily.</text>
</comment>
<dbReference type="GO" id="GO:0030245">
    <property type="term" value="P:cellulose catabolic process"/>
    <property type="evidence" value="ECO:0007669"/>
    <property type="project" value="UniProtKB-KW"/>
</dbReference>
<evidence type="ECO:0000256" key="5">
    <source>
        <dbReference type="ARBA" id="ARBA00022676"/>
    </source>
</evidence>
<dbReference type="PANTHER" id="PTHR43651">
    <property type="entry name" value="1,4-ALPHA-GLUCAN-BRANCHING ENZYME"/>
    <property type="match status" value="1"/>
</dbReference>
<dbReference type="GO" id="GO:0005829">
    <property type="term" value="C:cytosol"/>
    <property type="evidence" value="ECO:0007669"/>
    <property type="project" value="TreeGrafter"/>
</dbReference>
<gene>
    <name evidence="9" type="ORF">IAB51_01285</name>
</gene>
<dbReference type="SUPFAM" id="SSF81296">
    <property type="entry name" value="E set domains"/>
    <property type="match status" value="1"/>
</dbReference>
<dbReference type="InterPro" id="IPR004193">
    <property type="entry name" value="Glyco_hydro_13_N"/>
</dbReference>
<evidence type="ECO:0000256" key="1">
    <source>
        <dbReference type="ARBA" id="ARBA00000826"/>
    </source>
</evidence>
<dbReference type="PANTHER" id="PTHR43651:SF3">
    <property type="entry name" value="1,4-ALPHA-GLUCAN-BRANCHING ENZYME"/>
    <property type="match status" value="1"/>
</dbReference>
<dbReference type="SUPFAM" id="SSF51445">
    <property type="entry name" value="(Trans)glycosidases"/>
    <property type="match status" value="1"/>
</dbReference>
<dbReference type="InterPro" id="IPR044143">
    <property type="entry name" value="GlgB_N_E_set_prok"/>
</dbReference>
<evidence type="ECO:0000256" key="2">
    <source>
        <dbReference type="ARBA" id="ARBA00002953"/>
    </source>
</evidence>
<dbReference type="InterPro" id="IPR014756">
    <property type="entry name" value="Ig_E-set"/>
</dbReference>
<comment type="caution">
    <text evidence="9">The sequence shown here is derived from an EMBL/GenBank/DDBJ whole genome shotgun (WGS) entry which is preliminary data.</text>
</comment>
<dbReference type="CDD" id="cd02855">
    <property type="entry name" value="E_set_GBE_prok_N"/>
    <property type="match status" value="1"/>
</dbReference>
<dbReference type="InterPro" id="IPR013780">
    <property type="entry name" value="Glyco_hydro_b"/>
</dbReference>
<dbReference type="PIRSF" id="PIRSF000463">
    <property type="entry name" value="GlgB"/>
    <property type="match status" value="1"/>
</dbReference>
<proteinExistence type="inferred from homology"/>
<dbReference type="InterPro" id="IPR017853">
    <property type="entry name" value="GH"/>
</dbReference>
<dbReference type="SUPFAM" id="SSF51011">
    <property type="entry name" value="Glycosyl hydrolase domain"/>
    <property type="match status" value="1"/>
</dbReference>
<keyword evidence="7" id="KW-0624">Polysaccharide degradation</keyword>
<dbReference type="GO" id="GO:0004553">
    <property type="term" value="F:hydrolase activity, hydrolyzing O-glycosyl compounds"/>
    <property type="evidence" value="ECO:0007669"/>
    <property type="project" value="InterPro"/>
</dbReference>
<dbReference type="GO" id="GO:0043169">
    <property type="term" value="F:cation binding"/>
    <property type="evidence" value="ECO:0007669"/>
    <property type="project" value="InterPro"/>
</dbReference>
<comment type="catalytic activity">
    <reaction evidence="1">
        <text>Transfers a segment of a (1-&gt;4)-alpha-D-glucan chain to a primary hydroxy group in a similar glucan chain.</text>
        <dbReference type="EC" id="2.4.1.18"/>
    </reaction>
</comment>
<keyword evidence="7" id="KW-0136">Cellulose degradation</keyword>
<evidence type="ECO:0000256" key="4">
    <source>
        <dbReference type="ARBA" id="ARBA00012541"/>
    </source>
</evidence>
<comment type="function">
    <text evidence="2">Catalyzes the formation of the alpha-1,6-glucosidic linkages in glycogen by scission of a 1,4-alpha-linked oligosaccharide from growing alpha-1,4-glucan chains and the subsequent attachment of the oligosaccharide to the alpha-1,6 position.</text>
</comment>
<organism evidence="9 10">
    <name type="scientific">Candidatus Merdivicinus excrementipullorum</name>
    <dbReference type="NCBI Taxonomy" id="2840867"/>
    <lineage>
        <taxon>Bacteria</taxon>
        <taxon>Bacillati</taxon>
        <taxon>Bacillota</taxon>
        <taxon>Clostridia</taxon>
        <taxon>Eubacteriales</taxon>
        <taxon>Oscillospiraceae</taxon>
        <taxon>Oscillospiraceae incertae sedis</taxon>
        <taxon>Candidatus Merdivicinus</taxon>
    </lineage>
</organism>
<dbReference type="Pfam" id="PF02806">
    <property type="entry name" value="Alpha-amylase_C"/>
    <property type="match status" value="1"/>
</dbReference>
<dbReference type="EMBL" id="DVJP01000015">
    <property type="protein sequence ID" value="HIS75419.1"/>
    <property type="molecule type" value="Genomic_DNA"/>
</dbReference>
<dbReference type="Proteomes" id="UP000824002">
    <property type="component" value="Unassembled WGS sequence"/>
</dbReference>
<dbReference type="Pfam" id="PF02922">
    <property type="entry name" value="CBM_48"/>
    <property type="match status" value="1"/>
</dbReference>
<dbReference type="Gene3D" id="2.60.40.1180">
    <property type="entry name" value="Golgi alpha-mannosidase II"/>
    <property type="match status" value="1"/>
</dbReference>
<dbReference type="Gene3D" id="3.20.20.80">
    <property type="entry name" value="Glycosidases"/>
    <property type="match status" value="1"/>
</dbReference>
<dbReference type="InterPro" id="IPR013783">
    <property type="entry name" value="Ig-like_fold"/>
</dbReference>
<feature type="domain" description="Glycosyl hydrolase family 13 catalytic" evidence="8">
    <location>
        <begin position="137"/>
        <end position="439"/>
    </location>
</feature>
<reference evidence="9" key="1">
    <citation type="submission" date="2020-10" db="EMBL/GenBank/DDBJ databases">
        <authorList>
            <person name="Gilroy R."/>
        </authorList>
    </citation>
    <scope>NUCLEOTIDE SEQUENCE</scope>
    <source>
        <strain evidence="9">CHK199-13235</strain>
    </source>
</reference>
<accession>A0A9D1FKV0</accession>
<keyword evidence="5" id="KW-0328">Glycosyltransferase</keyword>
<dbReference type="EC" id="2.4.1.18" evidence="4"/>